<gene>
    <name evidence="2" type="ORF">RBR11_07550</name>
</gene>
<proteinExistence type="predicted"/>
<dbReference type="Proteomes" id="UP001230289">
    <property type="component" value="Unassembled WGS sequence"/>
</dbReference>
<sequence length="932" mass="95777">MSEGPVSEGSIVAYIGADDDDYQEKMRRAQAVAEELGRSDPTVHVDASVGEALTRLDEVAAKTNEVTRAEARLDAAARAAANAASTQYLAELRLAEIQEKGARSGYQLAAAQEAVARASRNAEAAEQRQVAAEIALRAVQATPPGETPTKDAGNGGMSPSRSGGGGVGYYGGWAIGIAAALPVLADLAGAAAADAGAFLGLGAAGITAVAGIKAEMASGSEEGRVYSAIVARLRDDLDSLERTAASGVLTGVEASMQAIDGQMPQLNAEIAGFASGLGTIAGITVDGIVTGFQVLNPLFNTAQAGIKGLAFQWNRWIHDGGLQRWGDDVQRVFPLVTDTIGTLGDAVLKILGDLQPLGTVMLETADGAAHLLQWLASLGPMFPPLALGVVAAVAAFRNFDTIAPILDKVTQGVFDLTGKQAAAEARTLAMNAALAAGASAEDAYAAGMKAVEAASGPAGWVMLAASVAVGVLASGLTAGADAAGAATTALQDYSGAVEQDKGVVGDATQAILAKNLVTSDAIQKAKELGISESQVTEAITSGGSKRAKLLDDLQSIVKAHTRLIESGQGMRTQVQDDQAKTAQAEIDIIKSQSGGIESSISAYQQQASVVGHLADQAQKQITMNGVLGTSYGLTATQIAKATWEQQALAAQTAWAATQLNLENAAAQAFSIQMELMNNSGLNVSLAQTALASATMNATKSFKQNGATLDSNTQSGIANRQSLDQALQAIERVSDAVVKQTGSREQGNKALEDGKQALKNELAALGDLTPAVAAYIDQVKQIPVHIDTNVSMDASGAFATLSALRSQMGNIALGIGSAGGTTAYSTGGTVYRAGGGGVPAYLAGGGGLFEPRGTDTVPAMLTPGEMVIRRKSADYDPQFIRRYNDDPERALAGVRAQSPQPVVQNFHNTNIMHPQASAASFAQELGWVMKHQR</sequence>
<comment type="caution">
    <text evidence="2">The sequence shown here is derived from an EMBL/GenBank/DDBJ whole genome shotgun (WGS) entry which is preliminary data.</text>
</comment>
<evidence type="ECO:0000256" key="1">
    <source>
        <dbReference type="SAM" id="Coils"/>
    </source>
</evidence>
<accession>A0ABU0XGS5</accession>
<keyword evidence="1" id="KW-0175">Coiled coil</keyword>
<organism evidence="2 3">
    <name type="scientific">Microbacterium capsulatum</name>
    <dbReference type="NCBI Taxonomy" id="3041921"/>
    <lineage>
        <taxon>Bacteria</taxon>
        <taxon>Bacillati</taxon>
        <taxon>Actinomycetota</taxon>
        <taxon>Actinomycetes</taxon>
        <taxon>Micrococcales</taxon>
        <taxon>Microbacteriaceae</taxon>
        <taxon>Microbacterium</taxon>
    </lineage>
</organism>
<evidence type="ECO:0000313" key="2">
    <source>
        <dbReference type="EMBL" id="MDQ4213768.1"/>
    </source>
</evidence>
<evidence type="ECO:0000313" key="3">
    <source>
        <dbReference type="Proteomes" id="UP001230289"/>
    </source>
</evidence>
<protein>
    <submittedName>
        <fullName evidence="2">Uncharacterized protein</fullName>
    </submittedName>
</protein>
<reference evidence="2 3" key="1">
    <citation type="submission" date="2023-08" db="EMBL/GenBank/DDBJ databases">
        <title>Microbacterium sp. nov., isolated from a waste landfill.</title>
        <authorList>
            <person name="Wen W."/>
        </authorList>
    </citation>
    <scope>NUCLEOTIDE SEQUENCE [LARGE SCALE GENOMIC DNA]</scope>
    <source>
        <strain evidence="2 3">ASV81</strain>
    </source>
</reference>
<dbReference type="RefSeq" id="WP_308488704.1">
    <property type="nucleotide sequence ID" value="NZ_JAVFCB010000003.1"/>
</dbReference>
<keyword evidence="3" id="KW-1185">Reference proteome</keyword>
<feature type="coiled-coil region" evidence="1">
    <location>
        <begin position="108"/>
        <end position="135"/>
    </location>
</feature>
<name>A0ABU0XGS5_9MICO</name>
<dbReference type="EMBL" id="JAVFCB010000003">
    <property type="protein sequence ID" value="MDQ4213768.1"/>
    <property type="molecule type" value="Genomic_DNA"/>
</dbReference>